<dbReference type="InterPro" id="IPR001510">
    <property type="entry name" value="Znf_PARP"/>
</dbReference>
<comment type="subcellular location">
    <subcellularLocation>
        <location evidence="1">Nucleus</location>
    </subcellularLocation>
</comment>
<accession>A0ABR4MS63</accession>
<evidence type="ECO:0000256" key="1">
    <source>
        <dbReference type="ARBA" id="ARBA00004123"/>
    </source>
</evidence>
<dbReference type="InterPro" id="IPR017956">
    <property type="entry name" value="AT_hook_DNA-bd_motif"/>
</dbReference>
<keyword evidence="3" id="KW-0863">Zinc-finger</keyword>
<dbReference type="Proteomes" id="UP001610728">
    <property type="component" value="Unassembled WGS sequence"/>
</dbReference>
<dbReference type="Pfam" id="PF00645">
    <property type="entry name" value="zf-PARP"/>
    <property type="match status" value="1"/>
</dbReference>
<evidence type="ECO:0000313" key="8">
    <source>
        <dbReference type="EMBL" id="KAL2891110.1"/>
    </source>
</evidence>
<evidence type="ECO:0000256" key="6">
    <source>
        <dbReference type="SAM" id="MobiDB-lite"/>
    </source>
</evidence>
<keyword evidence="5" id="KW-0539">Nucleus</keyword>
<keyword evidence="9" id="KW-1185">Reference proteome</keyword>
<proteinExistence type="predicted"/>
<evidence type="ECO:0000259" key="7">
    <source>
        <dbReference type="SMART" id="SM01336"/>
    </source>
</evidence>
<protein>
    <submittedName>
        <fullName evidence="8">PARP-type zinc finger-containing protein C2A9.07c</fullName>
    </submittedName>
</protein>
<gene>
    <name evidence="8" type="ORF">HOO65_010468</name>
</gene>
<comment type="caution">
    <text evidence="8">The sequence shown here is derived from an EMBL/GenBank/DDBJ whole genome shotgun (WGS) entry which is preliminary data.</text>
</comment>
<dbReference type="Gene3D" id="3.30.1740.10">
    <property type="entry name" value="Zinc finger, PARP-type"/>
    <property type="match status" value="1"/>
</dbReference>
<feature type="compositionally biased region" description="Low complexity" evidence="6">
    <location>
        <begin position="411"/>
        <end position="424"/>
    </location>
</feature>
<feature type="region of interest" description="Disordered" evidence="6">
    <location>
        <begin position="109"/>
        <end position="536"/>
    </location>
</feature>
<dbReference type="SUPFAM" id="SSF57716">
    <property type="entry name" value="Glucocorticoid receptor-like (DNA-binding domain)"/>
    <property type="match status" value="1"/>
</dbReference>
<evidence type="ECO:0000256" key="4">
    <source>
        <dbReference type="ARBA" id="ARBA00022833"/>
    </source>
</evidence>
<feature type="compositionally biased region" description="Basic and acidic residues" evidence="6">
    <location>
        <begin position="515"/>
        <end position="529"/>
    </location>
</feature>
<feature type="compositionally biased region" description="Basic and acidic residues" evidence="6">
    <location>
        <begin position="349"/>
        <end position="362"/>
    </location>
</feature>
<evidence type="ECO:0000256" key="3">
    <source>
        <dbReference type="ARBA" id="ARBA00022771"/>
    </source>
</evidence>
<feature type="compositionally biased region" description="Low complexity" evidence="6">
    <location>
        <begin position="318"/>
        <end position="329"/>
    </location>
</feature>
<name>A0ABR4MS63_9PEZI</name>
<dbReference type="GeneID" id="98114714"/>
<dbReference type="SMART" id="SM01336">
    <property type="entry name" value="zf-PARP"/>
    <property type="match status" value="1"/>
</dbReference>
<sequence>MPQYRVEISPNNRAGCTDTVCKKSASKLTKGELRFGTWVEIEGRGSWKWKHWGCVSGQQMQHVQEACMEDDTLNLDALDGYDELTLVNSDDHVKTKVGRCVKQGHIDAEDFKGDPEFNKPGMKGIRGRATKKKLAVEKDGEKVQGDGGDQASAQKKVQEEETPMPEQPATKKRGRPPKAKPAAENGDLDGQKPSPAKRGRPRKSVESAPAVVEAHDPGAGSRAADTQEMAPKKRGRPAKRPIEELADAEEQEKTAPAPKKRGRPKKVIDEDVNAEDAKPTPKRGRPAKKAAHDESSVDEEEKPLPKKRGRPSKKAVEQPQQSQQPQKQQENTDEEEKPTPKKRGRPSKKPVDEENLGEEKPTPKKRGRPAKKAAEEDSGAAEKDKMQMSATKTPSRPSIKKNAEPKPAENSTASTPISTTTPTTLARRGRPRKSVEMAHDQRPEAKGQPQEEVKSTPAKRGRPRKSAGSNDVSTPLPASASAPASAPTPASAPASAPAKESSTPNKTAVGRGKRKPVEEDSAKVSEPQKRVRRSIK</sequence>
<feature type="compositionally biased region" description="Basic and acidic residues" evidence="6">
    <location>
        <begin position="372"/>
        <end position="386"/>
    </location>
</feature>
<dbReference type="RefSeq" id="XP_070862290.1">
    <property type="nucleotide sequence ID" value="XM_071005557.1"/>
</dbReference>
<dbReference type="InterPro" id="IPR036957">
    <property type="entry name" value="Znf_PARP_sf"/>
</dbReference>
<dbReference type="SMART" id="SM00384">
    <property type="entry name" value="AT_hook"/>
    <property type="match status" value="10"/>
</dbReference>
<evidence type="ECO:0000256" key="5">
    <source>
        <dbReference type="ARBA" id="ARBA00023242"/>
    </source>
</evidence>
<feature type="domain" description="PARP-type" evidence="7">
    <location>
        <begin position="7"/>
        <end position="98"/>
    </location>
</feature>
<keyword evidence="2" id="KW-0479">Metal-binding</keyword>
<dbReference type="Pfam" id="PF02178">
    <property type="entry name" value="AT_hook"/>
    <property type="match status" value="9"/>
</dbReference>
<evidence type="ECO:0000256" key="2">
    <source>
        <dbReference type="ARBA" id="ARBA00022723"/>
    </source>
</evidence>
<reference evidence="8 9" key="1">
    <citation type="submission" date="2020-05" db="EMBL/GenBank/DDBJ databases">
        <title>Ceratocystis lukuohia genome.</title>
        <authorList>
            <person name="Harrington T.C."/>
            <person name="Kim K."/>
            <person name="Mayers C.G."/>
        </authorList>
    </citation>
    <scope>NUCLEOTIDE SEQUENCE [LARGE SCALE GENOMIC DNA]</scope>
    <source>
        <strain evidence="8 9">C4212</strain>
    </source>
</reference>
<evidence type="ECO:0000313" key="9">
    <source>
        <dbReference type="Proteomes" id="UP001610728"/>
    </source>
</evidence>
<keyword evidence="4" id="KW-0862">Zinc</keyword>
<feature type="compositionally biased region" description="Basic and acidic residues" evidence="6">
    <location>
        <begin position="134"/>
        <end position="144"/>
    </location>
</feature>
<feature type="compositionally biased region" description="Basic residues" evidence="6">
    <location>
        <begin position="280"/>
        <end position="289"/>
    </location>
</feature>
<dbReference type="PRINTS" id="PR00929">
    <property type="entry name" value="ATHOOK"/>
</dbReference>
<feature type="compositionally biased region" description="Basic and acidic residues" evidence="6">
    <location>
        <begin position="433"/>
        <end position="454"/>
    </location>
</feature>
<organism evidence="8 9">
    <name type="scientific">Ceratocystis lukuohia</name>
    <dbReference type="NCBI Taxonomy" id="2019550"/>
    <lineage>
        <taxon>Eukaryota</taxon>
        <taxon>Fungi</taxon>
        <taxon>Dikarya</taxon>
        <taxon>Ascomycota</taxon>
        <taxon>Pezizomycotina</taxon>
        <taxon>Sordariomycetes</taxon>
        <taxon>Hypocreomycetidae</taxon>
        <taxon>Microascales</taxon>
        <taxon>Ceratocystidaceae</taxon>
        <taxon>Ceratocystis</taxon>
    </lineage>
</organism>
<dbReference type="EMBL" id="JABSNW010000001">
    <property type="protein sequence ID" value="KAL2891110.1"/>
    <property type="molecule type" value="Genomic_DNA"/>
</dbReference>
<feature type="compositionally biased region" description="Low complexity" evidence="6">
    <location>
        <begin position="473"/>
        <end position="504"/>
    </location>
</feature>